<proteinExistence type="predicted"/>
<accession>A0ABV7KYI7</accession>
<evidence type="ECO:0000313" key="1">
    <source>
        <dbReference type="EMBL" id="MFC3227367.1"/>
    </source>
</evidence>
<gene>
    <name evidence="1" type="ORF">ACFOGJ_09010</name>
</gene>
<protein>
    <recommendedName>
        <fullName evidence="3">Cation transporter</fullName>
    </recommendedName>
</protein>
<sequence>MPSPYQIAPASSGHLSIRSPSGASYEIDRATAAEDAARLRSAVGIRAMHIRIRPARRLLLDFAMEPAQRAAVADAIDAALAAPVLAEAAE</sequence>
<dbReference type="RefSeq" id="WP_379899533.1">
    <property type="nucleotide sequence ID" value="NZ_JBHRTR010000022.1"/>
</dbReference>
<evidence type="ECO:0000313" key="2">
    <source>
        <dbReference type="Proteomes" id="UP001595528"/>
    </source>
</evidence>
<evidence type="ECO:0008006" key="3">
    <source>
        <dbReference type="Google" id="ProtNLM"/>
    </source>
</evidence>
<keyword evidence="2" id="KW-1185">Reference proteome</keyword>
<organism evidence="1 2">
    <name type="scientific">Marinibaculum pumilum</name>
    <dbReference type="NCBI Taxonomy" id="1766165"/>
    <lineage>
        <taxon>Bacteria</taxon>
        <taxon>Pseudomonadati</taxon>
        <taxon>Pseudomonadota</taxon>
        <taxon>Alphaproteobacteria</taxon>
        <taxon>Rhodospirillales</taxon>
        <taxon>Rhodospirillaceae</taxon>
        <taxon>Marinibaculum</taxon>
    </lineage>
</organism>
<dbReference type="EMBL" id="JBHRTR010000022">
    <property type="protein sequence ID" value="MFC3227367.1"/>
    <property type="molecule type" value="Genomic_DNA"/>
</dbReference>
<comment type="caution">
    <text evidence="1">The sequence shown here is derived from an EMBL/GenBank/DDBJ whole genome shotgun (WGS) entry which is preliminary data.</text>
</comment>
<reference evidence="2" key="1">
    <citation type="journal article" date="2019" name="Int. J. Syst. Evol. Microbiol.">
        <title>The Global Catalogue of Microorganisms (GCM) 10K type strain sequencing project: providing services to taxonomists for standard genome sequencing and annotation.</title>
        <authorList>
            <consortium name="The Broad Institute Genomics Platform"/>
            <consortium name="The Broad Institute Genome Sequencing Center for Infectious Disease"/>
            <person name="Wu L."/>
            <person name="Ma J."/>
        </authorList>
    </citation>
    <scope>NUCLEOTIDE SEQUENCE [LARGE SCALE GENOMIC DNA]</scope>
    <source>
        <strain evidence="2">KCTC 42964</strain>
    </source>
</reference>
<dbReference type="Proteomes" id="UP001595528">
    <property type="component" value="Unassembled WGS sequence"/>
</dbReference>
<name>A0ABV7KYI7_9PROT</name>